<feature type="compositionally biased region" description="Polar residues" evidence="1">
    <location>
        <begin position="8"/>
        <end position="18"/>
    </location>
</feature>
<comment type="caution">
    <text evidence="2">The sequence shown here is derived from an EMBL/GenBank/DDBJ whole genome shotgun (WGS) entry which is preliminary data.</text>
</comment>
<organism evidence="2 3">
    <name type="scientific">Orchesella dallaii</name>
    <dbReference type="NCBI Taxonomy" id="48710"/>
    <lineage>
        <taxon>Eukaryota</taxon>
        <taxon>Metazoa</taxon>
        <taxon>Ecdysozoa</taxon>
        <taxon>Arthropoda</taxon>
        <taxon>Hexapoda</taxon>
        <taxon>Collembola</taxon>
        <taxon>Entomobryomorpha</taxon>
        <taxon>Entomobryoidea</taxon>
        <taxon>Orchesellidae</taxon>
        <taxon>Orchesellinae</taxon>
        <taxon>Orchesella</taxon>
    </lineage>
</organism>
<protein>
    <submittedName>
        <fullName evidence="2">Uncharacterized protein</fullName>
    </submittedName>
</protein>
<reference evidence="2 3" key="1">
    <citation type="submission" date="2024-08" db="EMBL/GenBank/DDBJ databases">
        <authorList>
            <person name="Cucini C."/>
            <person name="Frati F."/>
        </authorList>
    </citation>
    <scope>NUCLEOTIDE SEQUENCE [LARGE SCALE GENOMIC DNA]</scope>
</reference>
<accession>A0ABP1S6T9</accession>
<keyword evidence="3" id="KW-1185">Reference proteome</keyword>
<evidence type="ECO:0000313" key="2">
    <source>
        <dbReference type="EMBL" id="CAL8144003.1"/>
    </source>
</evidence>
<dbReference type="EMBL" id="CAXLJM020000160">
    <property type="protein sequence ID" value="CAL8144003.1"/>
    <property type="molecule type" value="Genomic_DNA"/>
</dbReference>
<evidence type="ECO:0000256" key="1">
    <source>
        <dbReference type="SAM" id="MobiDB-lite"/>
    </source>
</evidence>
<feature type="compositionally biased region" description="Polar residues" evidence="1">
    <location>
        <begin position="172"/>
        <end position="185"/>
    </location>
</feature>
<sequence length="504" mass="56423">MLVIVHTTIAQNPSSLHSKQGKHPNIGLPRSNPAGAQDRSPSQTSGGHQTGPRRPPNQVPPISNPKTNLKSKPVILQKPPVQTARDPKVLSKEVHKIVQESVRAHPPIHHGKEAFIPGSQSKIGPNIPPILHKIPAHPTPRTTTRRSIVATTRKPIPTSTSTIRTSSSKPTQQPTKPVKVQTSTSKPVPVIHVTFKSTTASIKPSTSQPSKVKPAPENVFVPFPSKNLPNHLESFVVNTPSPQNSIPLSKSLLTKSQLPLPSHSTNRKLSREPAMHYILPEEQPPHPPIFKTHSESPFLPFPNHFPNPPHLSPNVQRIDFEHARLPPEPYVIIPKEPENSYYSQAGILKNEVHSVEDKEGTEHRALTYESNSDIDRVIKPGDYNIFPAPILKSTDNDNENSDEYFQTKTFNVHDTDYSNVQPREEAEQIQHLPPYKFRRKNVDEPLSSGKKNSNKRDWVSYENNIDWDYSQAETNESSNKFSRLSEPLVFCLAFLYLIFGITNE</sequence>
<name>A0ABP1S6T9_9HEXA</name>
<feature type="region of interest" description="Disordered" evidence="1">
    <location>
        <begin position="7"/>
        <end position="90"/>
    </location>
</feature>
<feature type="compositionally biased region" description="Pro residues" evidence="1">
    <location>
        <begin position="53"/>
        <end position="63"/>
    </location>
</feature>
<feature type="region of interest" description="Disordered" evidence="1">
    <location>
        <begin position="155"/>
        <end position="185"/>
    </location>
</feature>
<evidence type="ECO:0000313" key="3">
    <source>
        <dbReference type="Proteomes" id="UP001642540"/>
    </source>
</evidence>
<gene>
    <name evidence="2" type="ORF">ODALV1_LOCUS30035</name>
</gene>
<feature type="compositionally biased region" description="Low complexity" evidence="1">
    <location>
        <begin position="155"/>
        <end position="171"/>
    </location>
</feature>
<proteinExistence type="predicted"/>
<dbReference type="Proteomes" id="UP001642540">
    <property type="component" value="Unassembled WGS sequence"/>
</dbReference>